<gene>
    <name evidence="1" type="ORF">COU10_03305</name>
</gene>
<evidence type="ECO:0000313" key="1">
    <source>
        <dbReference type="EMBL" id="PIR87671.1"/>
    </source>
</evidence>
<dbReference type="EMBL" id="PFBC01000052">
    <property type="protein sequence ID" value="PIR87671.1"/>
    <property type="molecule type" value="Genomic_DNA"/>
</dbReference>
<dbReference type="Proteomes" id="UP000230903">
    <property type="component" value="Unassembled WGS sequence"/>
</dbReference>
<evidence type="ECO:0000313" key="2">
    <source>
        <dbReference type="Proteomes" id="UP000230903"/>
    </source>
</evidence>
<organism evidence="1 2">
    <name type="scientific">Candidatus Harrisonbacteria bacterium CG10_big_fil_rev_8_21_14_0_10_45_28</name>
    <dbReference type="NCBI Taxonomy" id="1974586"/>
    <lineage>
        <taxon>Bacteria</taxon>
        <taxon>Candidatus Harrisoniibacteriota</taxon>
    </lineage>
</organism>
<reference evidence="2" key="1">
    <citation type="submission" date="2017-09" db="EMBL/GenBank/DDBJ databases">
        <title>Depth-based differentiation of microbial function through sediment-hosted aquifers and enrichment of novel symbionts in the deep terrestrial subsurface.</title>
        <authorList>
            <person name="Probst A.J."/>
            <person name="Ladd B."/>
            <person name="Jarett J.K."/>
            <person name="Geller-Mcgrath D.E."/>
            <person name="Sieber C.M.K."/>
            <person name="Emerson J.B."/>
            <person name="Anantharaman K."/>
            <person name="Thomas B.C."/>
            <person name="Malmstrom R."/>
            <person name="Stieglmeier M."/>
            <person name="Klingl A."/>
            <person name="Woyke T."/>
            <person name="Ryan C.M."/>
            <person name="Banfield J.F."/>
        </authorList>
    </citation>
    <scope>NUCLEOTIDE SEQUENCE [LARGE SCALE GENOMIC DNA]</scope>
</reference>
<evidence type="ECO:0008006" key="3">
    <source>
        <dbReference type="Google" id="ProtNLM"/>
    </source>
</evidence>
<name>A0A2H0UMR0_9BACT</name>
<comment type="caution">
    <text evidence="1">The sequence shown here is derived from an EMBL/GenBank/DDBJ whole genome shotgun (WGS) entry which is preliminary data.</text>
</comment>
<dbReference type="AlphaFoldDB" id="A0A2H0UMR0"/>
<sequence>MTNEEQSLLENAWICLTETLAKQWARRGREGQKPMGLAAFNCLLQKMCGIACEIIPVRRRGKTIEMLFIPRSENDPTPGFAGRDHIPGEIVTPGESLELVRDRTLLQEIGATAEDICRMPWGGGETKRGTEYSLPRLVRLTSEPTLPHRWIDINKLEELARSDGLIVAQYESFVRQAVEWLQKLPGLVPEEFE</sequence>
<protein>
    <recommendedName>
        <fullName evidence="3">Nudix hydrolase domain-containing protein</fullName>
    </recommendedName>
</protein>
<accession>A0A2H0UMR0</accession>
<proteinExistence type="predicted"/>